<comment type="caution">
    <text evidence="2">The sequence shown here is derived from an EMBL/GenBank/DDBJ whole genome shotgun (WGS) entry which is preliminary data.</text>
</comment>
<dbReference type="Gene3D" id="3.40.430.10">
    <property type="entry name" value="Dihydrofolate Reductase, subunit A"/>
    <property type="match status" value="1"/>
</dbReference>
<evidence type="ECO:0000259" key="1">
    <source>
        <dbReference type="Pfam" id="PF01872"/>
    </source>
</evidence>
<dbReference type="EMBL" id="JBEZFP010000052">
    <property type="protein sequence ID" value="MEU8135870.1"/>
    <property type="molecule type" value="Genomic_DNA"/>
</dbReference>
<gene>
    <name evidence="2" type="ORF">AB0C36_20430</name>
</gene>
<protein>
    <submittedName>
        <fullName evidence="2">Dihydrofolate reductase family protein</fullName>
    </submittedName>
</protein>
<dbReference type="RefSeq" id="WP_358355961.1">
    <property type="nucleotide sequence ID" value="NZ_JBEZFP010000052.1"/>
</dbReference>
<sequence length="208" mass="22001">MRKLMVMAFVSLDGVVQGPGGPDEDREGGFTQGGWAVPFFDAAMMGLMAEGAARMGALLLGRKTYDMFAAAWPLTTADDPIGARLNAVPKYVASRTSPELSWRNSTLLDGDVADAVRKLRQEEGGEIQVHGSGDLVQTLLAQDLVDEFHLLTFPVLVGSGKRLFGTGTTPGAFKITGSTVSETGVVISSYVRDGALTHGLLGPETGNW</sequence>
<organism evidence="2 3">
    <name type="scientific">Streptodolium elevatio</name>
    <dbReference type="NCBI Taxonomy" id="3157996"/>
    <lineage>
        <taxon>Bacteria</taxon>
        <taxon>Bacillati</taxon>
        <taxon>Actinomycetota</taxon>
        <taxon>Actinomycetes</taxon>
        <taxon>Kitasatosporales</taxon>
        <taxon>Streptomycetaceae</taxon>
        <taxon>Streptodolium</taxon>
    </lineage>
</organism>
<feature type="domain" description="Bacterial bifunctional deaminase-reductase C-terminal" evidence="1">
    <location>
        <begin position="2"/>
        <end position="186"/>
    </location>
</feature>
<dbReference type="InterPro" id="IPR050765">
    <property type="entry name" value="Riboflavin_Biosynth_HTPR"/>
</dbReference>
<accession>A0ABV3DJD9</accession>
<evidence type="ECO:0000313" key="2">
    <source>
        <dbReference type="EMBL" id="MEU8135870.1"/>
    </source>
</evidence>
<dbReference type="InterPro" id="IPR002734">
    <property type="entry name" value="RibDG_C"/>
</dbReference>
<dbReference type="PANTHER" id="PTHR38011:SF2">
    <property type="entry name" value="BIFUNCTIONAL DEAMINASE-REDUCTASE DOMAIN PROTEIN"/>
    <property type="match status" value="1"/>
</dbReference>
<dbReference type="InterPro" id="IPR024072">
    <property type="entry name" value="DHFR-like_dom_sf"/>
</dbReference>
<dbReference type="SUPFAM" id="SSF53597">
    <property type="entry name" value="Dihydrofolate reductase-like"/>
    <property type="match status" value="1"/>
</dbReference>
<keyword evidence="3" id="KW-1185">Reference proteome</keyword>
<evidence type="ECO:0000313" key="3">
    <source>
        <dbReference type="Proteomes" id="UP001551482"/>
    </source>
</evidence>
<dbReference type="Pfam" id="PF01872">
    <property type="entry name" value="RibD_C"/>
    <property type="match status" value="1"/>
</dbReference>
<name>A0ABV3DJD9_9ACTN</name>
<proteinExistence type="predicted"/>
<dbReference type="PANTHER" id="PTHR38011">
    <property type="entry name" value="DIHYDROFOLATE REDUCTASE FAMILY PROTEIN (AFU_ORTHOLOGUE AFUA_8G06820)"/>
    <property type="match status" value="1"/>
</dbReference>
<reference evidence="2 3" key="1">
    <citation type="submission" date="2024-06" db="EMBL/GenBank/DDBJ databases">
        <title>The Natural Products Discovery Center: Release of the First 8490 Sequenced Strains for Exploring Actinobacteria Biosynthetic Diversity.</title>
        <authorList>
            <person name="Kalkreuter E."/>
            <person name="Kautsar S.A."/>
            <person name="Yang D."/>
            <person name="Bader C.D."/>
            <person name="Teijaro C.N."/>
            <person name="Fluegel L."/>
            <person name="Davis C.M."/>
            <person name="Simpson J.R."/>
            <person name="Lauterbach L."/>
            <person name="Steele A.D."/>
            <person name="Gui C."/>
            <person name="Meng S."/>
            <person name="Li G."/>
            <person name="Viehrig K."/>
            <person name="Ye F."/>
            <person name="Su P."/>
            <person name="Kiefer A.F."/>
            <person name="Nichols A."/>
            <person name="Cepeda A.J."/>
            <person name="Yan W."/>
            <person name="Fan B."/>
            <person name="Jiang Y."/>
            <person name="Adhikari A."/>
            <person name="Zheng C.-J."/>
            <person name="Schuster L."/>
            <person name="Cowan T.M."/>
            <person name="Smanski M.J."/>
            <person name="Chevrette M.G."/>
            <person name="De Carvalho L.P.S."/>
            <person name="Shen B."/>
        </authorList>
    </citation>
    <scope>NUCLEOTIDE SEQUENCE [LARGE SCALE GENOMIC DNA]</scope>
    <source>
        <strain evidence="2 3">NPDC048946</strain>
    </source>
</reference>
<dbReference type="Proteomes" id="UP001551482">
    <property type="component" value="Unassembled WGS sequence"/>
</dbReference>